<keyword evidence="1" id="KW-0614">Plasmid</keyword>
<evidence type="ECO:0000313" key="1">
    <source>
        <dbReference type="EMBL" id="QIC71837.1"/>
    </source>
</evidence>
<accession>A0A6C0Y6H0</accession>
<dbReference type="RefSeq" id="WP_163146496.1">
    <property type="nucleotide sequence ID" value="NZ_CP044456.1"/>
</dbReference>
<protein>
    <submittedName>
        <fullName evidence="1">Uncharacterized protein</fullName>
    </submittedName>
</protein>
<gene>
    <name evidence="1" type="ORF">FSC09_15720</name>
</gene>
<reference evidence="1 2" key="1">
    <citation type="submission" date="2019-09" db="EMBL/GenBank/DDBJ databases">
        <title>Non-baumannii Acinetobacter spp. carrying blaNDM-1 isolated in China.</title>
        <authorList>
            <person name="Cui C."/>
            <person name="Chen C."/>
            <person name="Sun J."/>
            <person name="Liu Y."/>
        </authorList>
    </citation>
    <scope>NUCLEOTIDE SEQUENCE [LARGE SCALE GENOMIC DNA]</scope>
    <source>
        <strain evidence="1 2">B18</strain>
        <plasmid evidence="2">pb18-1</plasmid>
    </source>
</reference>
<sequence>MEFKKPHLFEENPVSFVTRLPFLSTEDYGFWLLQMSHIEGLDCVEEVVFPIPGSNPEVVASDRFSKTSIANIEAAYNKILGFNFFGFAWLELVRARVIIPDDKEIAVLAKFVQQCSSPNHPMSIPFATIDELFAELEDSANYSQVCEKIRSAFQKQFHRIEDFERMLTAITNLESEFFPTQDELLKFYSEQQV</sequence>
<organism evidence="1 2">
    <name type="scientific">Acinetobacter indicus</name>
    <dbReference type="NCBI Taxonomy" id="756892"/>
    <lineage>
        <taxon>Bacteria</taxon>
        <taxon>Pseudomonadati</taxon>
        <taxon>Pseudomonadota</taxon>
        <taxon>Gammaproteobacteria</taxon>
        <taxon>Moraxellales</taxon>
        <taxon>Moraxellaceae</taxon>
        <taxon>Acinetobacter</taxon>
    </lineage>
</organism>
<name>A0A6C0Y6H0_9GAMM</name>
<geneLocation type="plasmid" evidence="2">
    <name>pb18-1</name>
</geneLocation>
<dbReference type="AlphaFoldDB" id="A0A6C0Y6H0"/>
<evidence type="ECO:0000313" key="2">
    <source>
        <dbReference type="Proteomes" id="UP000503440"/>
    </source>
</evidence>
<proteinExistence type="predicted"/>
<dbReference type="Proteomes" id="UP000503440">
    <property type="component" value="Plasmid pB18-1"/>
</dbReference>
<dbReference type="EMBL" id="CP044456">
    <property type="protein sequence ID" value="QIC71837.1"/>
    <property type="molecule type" value="Genomic_DNA"/>
</dbReference>